<dbReference type="EMBL" id="AGEY01000073">
    <property type="protein sequence ID" value="EHL98477.1"/>
    <property type="molecule type" value="Genomic_DNA"/>
</dbReference>
<feature type="transmembrane region" description="Helical" evidence="1">
    <location>
        <begin position="179"/>
        <end position="202"/>
    </location>
</feature>
<evidence type="ECO:0000313" key="2">
    <source>
        <dbReference type="EMBL" id="EHL98477.1"/>
    </source>
</evidence>
<feature type="transmembrane region" description="Helical" evidence="1">
    <location>
        <begin position="94"/>
        <end position="114"/>
    </location>
</feature>
<dbReference type="eggNOG" id="COG4858">
    <property type="taxonomic scope" value="Bacteria"/>
</dbReference>
<dbReference type="Proteomes" id="UP000004625">
    <property type="component" value="Unassembled WGS sequence"/>
</dbReference>
<keyword evidence="3" id="KW-1185">Reference proteome</keyword>
<evidence type="ECO:0000313" key="3">
    <source>
        <dbReference type="Proteomes" id="UP000004625"/>
    </source>
</evidence>
<evidence type="ECO:0000256" key="1">
    <source>
        <dbReference type="SAM" id="Phobius"/>
    </source>
</evidence>
<dbReference type="STRING" id="797515.HMPREF9103_01520"/>
<reference evidence="2 3" key="1">
    <citation type="submission" date="2011-09" db="EMBL/GenBank/DDBJ databases">
        <authorList>
            <person name="Weinstock G."/>
            <person name="Sodergren E."/>
            <person name="Clifton S."/>
            <person name="Fulton L."/>
            <person name="Fulton B."/>
            <person name="Courtney L."/>
            <person name="Fronick C."/>
            <person name="Harrison M."/>
            <person name="Strong C."/>
            <person name="Farmer C."/>
            <person name="Delahaunty K."/>
            <person name="Markovic C."/>
            <person name="Hall O."/>
            <person name="Minx P."/>
            <person name="Tomlinson C."/>
            <person name="Mitreva M."/>
            <person name="Hou S."/>
            <person name="Chen J."/>
            <person name="Wollam A."/>
            <person name="Pepin K.H."/>
            <person name="Johnson M."/>
            <person name="Bhonagiri V."/>
            <person name="Zhang X."/>
            <person name="Suruliraj S."/>
            <person name="Warren W."/>
            <person name="Chinwalla A."/>
            <person name="Mardis E.R."/>
            <person name="Wilson R.K."/>
        </authorList>
    </citation>
    <scope>NUCLEOTIDE SEQUENCE [LARGE SCALE GENOMIC DNA]</scope>
    <source>
        <strain evidence="2 3">F0439</strain>
    </source>
</reference>
<keyword evidence="1" id="KW-0812">Transmembrane</keyword>
<protein>
    <submittedName>
        <fullName evidence="2">Uncharacterized protein</fullName>
    </submittedName>
</protein>
<dbReference type="PANTHER" id="PTHR41307:SF1">
    <property type="entry name" value="MEMBRANE PROTEIN"/>
    <property type="match status" value="1"/>
</dbReference>
<feature type="transmembrane region" description="Helical" evidence="1">
    <location>
        <begin position="246"/>
        <end position="270"/>
    </location>
</feature>
<dbReference type="RefSeq" id="WP_008212694.1">
    <property type="nucleotide sequence ID" value="NZ_JH414968.1"/>
</dbReference>
<dbReference type="AlphaFoldDB" id="G9ZP66"/>
<feature type="transmembrane region" description="Helical" evidence="1">
    <location>
        <begin position="120"/>
        <end position="141"/>
    </location>
</feature>
<feature type="transmembrane region" description="Helical" evidence="1">
    <location>
        <begin position="214"/>
        <end position="234"/>
    </location>
</feature>
<dbReference type="PATRIC" id="fig|797515.3.peg.1407"/>
<name>G9ZP66_9LACO</name>
<dbReference type="PANTHER" id="PTHR41307">
    <property type="entry name" value="MEMBRANE PROTEIN-RELATED"/>
    <property type="match status" value="1"/>
</dbReference>
<feature type="transmembrane region" description="Helical" evidence="1">
    <location>
        <begin position="153"/>
        <end position="173"/>
    </location>
</feature>
<proteinExistence type="predicted"/>
<keyword evidence="1" id="KW-1133">Transmembrane helix</keyword>
<gene>
    <name evidence="2" type="ORF">HMPREF9103_01520</name>
</gene>
<dbReference type="HOGENOM" id="CLU_085026_0_0_9"/>
<dbReference type="SUPFAM" id="SSF158560">
    <property type="entry name" value="BH3980-like"/>
    <property type="match status" value="1"/>
</dbReference>
<keyword evidence="1" id="KW-0472">Membrane</keyword>
<comment type="caution">
    <text evidence="2">The sequence shown here is derived from an EMBL/GenBank/DDBJ whole genome shotgun (WGS) entry which is preliminary data.</text>
</comment>
<dbReference type="Gene3D" id="1.10.1900.10">
    <property type="entry name" value="c-terminal domain of poly(a) binding protein"/>
    <property type="match status" value="1"/>
</dbReference>
<organism evidence="2 3">
    <name type="scientific">Lentilactobacillus parafarraginis F0439</name>
    <dbReference type="NCBI Taxonomy" id="797515"/>
    <lineage>
        <taxon>Bacteria</taxon>
        <taxon>Bacillati</taxon>
        <taxon>Bacillota</taxon>
        <taxon>Bacilli</taxon>
        <taxon>Lactobacillales</taxon>
        <taxon>Lactobacillaceae</taxon>
        <taxon>Lentilactobacillus</taxon>
    </lineage>
</organism>
<sequence>MTIDQLTEENNRRREKLTPQNRTYYEDLMVYVRTTALFKREVDVETILLDILNDVLEAQGHGQSAEEYFGKNPKESADEIVRELPRSLSENLKLAMTVVLGYVLFFLLPTLAVPGVPVDFGNIISLAAFAFVFVMVIMWVISRTVYQKTVVKVIVGIAAFVAFTGIVVGGVFIKTPLSFILSPTAGIGLILLLFSITSYLFFKVFKHRMPWTILYIFVSIDAVIGIVSRLPVIGEFVTRPILSKSVAPWVLIPLLILVLLGSGLGTYYWLKKHDK</sequence>
<accession>G9ZP66</accession>